<dbReference type="PANTHER" id="PTHR43102">
    <property type="entry name" value="SLR1143 PROTEIN"/>
    <property type="match status" value="1"/>
</dbReference>
<reference evidence="2" key="1">
    <citation type="submission" date="2019-04" db="EMBL/GenBank/DDBJ databases">
        <authorList>
            <consortium name="Science for Life Laboratories"/>
        </authorList>
    </citation>
    <scope>NUCLEOTIDE SEQUENCE</scope>
    <source>
        <strain evidence="2">MBLW1</strain>
    </source>
</reference>
<keyword evidence="3" id="KW-1185">Reference proteome</keyword>
<protein>
    <recommendedName>
        <fullName evidence="1">GAF domain-containing protein</fullName>
    </recommendedName>
</protein>
<dbReference type="InParanoid" id="A0A6C2YQW6"/>
<dbReference type="Proteomes" id="UP000464378">
    <property type="component" value="Chromosome"/>
</dbReference>
<evidence type="ECO:0000259" key="1">
    <source>
        <dbReference type="SMART" id="SM00065"/>
    </source>
</evidence>
<gene>
    <name evidence="2" type="ORF">GMBLW1_51530</name>
</gene>
<dbReference type="InterPro" id="IPR029016">
    <property type="entry name" value="GAF-like_dom_sf"/>
</dbReference>
<dbReference type="GO" id="GO:0016301">
    <property type="term" value="F:kinase activity"/>
    <property type="evidence" value="ECO:0007669"/>
    <property type="project" value="UniProtKB-KW"/>
</dbReference>
<dbReference type="PANTHER" id="PTHR43102:SF2">
    <property type="entry name" value="GAF DOMAIN-CONTAINING PROTEIN"/>
    <property type="match status" value="1"/>
</dbReference>
<dbReference type="InterPro" id="IPR003018">
    <property type="entry name" value="GAF"/>
</dbReference>
<dbReference type="AlphaFoldDB" id="A0A6C2YQW6"/>
<keyword evidence="2" id="KW-0418">Kinase</keyword>
<feature type="domain" description="GAF" evidence="1">
    <location>
        <begin position="28"/>
        <end position="170"/>
    </location>
</feature>
<name>A0A6C2YQW6_9BACT</name>
<dbReference type="EMBL" id="LR586016">
    <property type="protein sequence ID" value="VIP04040.1"/>
    <property type="molecule type" value="Genomic_DNA"/>
</dbReference>
<sequence length="245" mass="27667">MMNDHPKSASWEMDRLATLRRYDILDTPPENAFDRITSLATRIFQIPYAVISLIDDDRIWFKSKAGLSVPEVLREPGLCASVIDQDGVYLVESARTDARSQRNSLVTAEFGLQFYAGAPLTTHEGFRLGSMCIFDQKPRTFDPSQSAMLADLAAIVMDELELRLASKRVIESLTHLRLEQAKVEKLEKVVTICAWSKKVRHQGQWIRFEDFLVESLGVKLTHGITDEIAQQLLREAGLSVETVSQ</sequence>
<organism evidence="2">
    <name type="scientific">Tuwongella immobilis</name>
    <dbReference type="NCBI Taxonomy" id="692036"/>
    <lineage>
        <taxon>Bacteria</taxon>
        <taxon>Pseudomonadati</taxon>
        <taxon>Planctomycetota</taxon>
        <taxon>Planctomycetia</taxon>
        <taxon>Gemmatales</taxon>
        <taxon>Gemmataceae</taxon>
        <taxon>Tuwongella</taxon>
    </lineage>
</organism>
<dbReference type="Gene3D" id="3.30.450.40">
    <property type="match status" value="1"/>
</dbReference>
<dbReference type="SMART" id="SM00065">
    <property type="entry name" value="GAF"/>
    <property type="match status" value="1"/>
</dbReference>
<dbReference type="Pfam" id="PF01590">
    <property type="entry name" value="GAF"/>
    <property type="match status" value="1"/>
</dbReference>
<evidence type="ECO:0000313" key="3">
    <source>
        <dbReference type="Proteomes" id="UP000464378"/>
    </source>
</evidence>
<proteinExistence type="predicted"/>
<dbReference type="SUPFAM" id="SSF55781">
    <property type="entry name" value="GAF domain-like"/>
    <property type="match status" value="1"/>
</dbReference>
<evidence type="ECO:0000313" key="2">
    <source>
        <dbReference type="EMBL" id="VIP04040.1"/>
    </source>
</evidence>
<dbReference type="EMBL" id="LR593887">
    <property type="protein sequence ID" value="VTS05447.1"/>
    <property type="molecule type" value="Genomic_DNA"/>
</dbReference>
<accession>A0A6C2YQW6</accession>
<dbReference type="KEGG" id="tim:GMBLW1_51530"/>
<keyword evidence="2" id="KW-0808">Transferase</keyword>